<evidence type="ECO:0000256" key="5">
    <source>
        <dbReference type="ARBA" id="ARBA00023004"/>
    </source>
</evidence>
<dbReference type="InterPro" id="IPR000907">
    <property type="entry name" value="LipOase"/>
</dbReference>
<feature type="binding site" evidence="6">
    <location>
        <position position="433"/>
    </location>
    <ligand>
        <name>Fe cation</name>
        <dbReference type="ChEBI" id="CHEBI:24875"/>
        <note>catalytic</note>
    </ligand>
</feature>
<dbReference type="GO" id="GO:0016702">
    <property type="term" value="F:oxidoreductase activity, acting on single donors with incorporation of molecular oxygen, incorporation of two atoms of oxygen"/>
    <property type="evidence" value="ECO:0007669"/>
    <property type="project" value="InterPro"/>
</dbReference>
<evidence type="ECO:0000256" key="9">
    <source>
        <dbReference type="RuleBase" id="RU003974"/>
    </source>
</evidence>
<feature type="binding site" evidence="7">
    <location>
        <position position="10"/>
    </location>
    <ligand>
        <name>Ca(2+)</name>
        <dbReference type="ChEBI" id="CHEBI:29108"/>
        <label>1</label>
    </ligand>
</feature>
<dbReference type="GO" id="GO:0034440">
    <property type="term" value="P:lipid oxidation"/>
    <property type="evidence" value="ECO:0007669"/>
    <property type="project" value="InterPro"/>
</dbReference>
<keyword evidence="3 9" id="KW-0223">Dioxygenase</keyword>
<dbReference type="GO" id="GO:0005506">
    <property type="term" value="F:iron ion binding"/>
    <property type="evidence" value="ECO:0007669"/>
    <property type="project" value="InterPro"/>
</dbReference>
<dbReference type="InterPro" id="IPR036392">
    <property type="entry name" value="PLAT/LH2_dom_sf"/>
</dbReference>
<reference evidence="11" key="1">
    <citation type="journal article" date="2023" name="Science">
        <title>Genome structures resolve the early diversification of teleost fishes.</title>
        <authorList>
            <person name="Parey E."/>
            <person name="Louis A."/>
            <person name="Montfort J."/>
            <person name="Bouchez O."/>
            <person name="Roques C."/>
            <person name="Iampietro C."/>
            <person name="Lluch J."/>
            <person name="Castinel A."/>
            <person name="Donnadieu C."/>
            <person name="Desvignes T."/>
            <person name="Floi Bucao C."/>
            <person name="Jouanno E."/>
            <person name="Wen M."/>
            <person name="Mejri S."/>
            <person name="Dirks R."/>
            <person name="Jansen H."/>
            <person name="Henkel C."/>
            <person name="Chen W.J."/>
            <person name="Zahm M."/>
            <person name="Cabau C."/>
            <person name="Klopp C."/>
            <person name="Thompson A.W."/>
            <person name="Robinson-Rechavi M."/>
            <person name="Braasch I."/>
            <person name="Lecointre G."/>
            <person name="Bobe J."/>
            <person name="Postlethwait J.H."/>
            <person name="Berthelot C."/>
            <person name="Roest Crollius H."/>
            <person name="Guiguen Y."/>
        </authorList>
    </citation>
    <scope>NUCLEOTIDE SEQUENCE</scope>
    <source>
        <strain evidence="11">NC1722</strain>
    </source>
</reference>
<protein>
    <recommendedName>
        <fullName evidence="10">Lipoxygenase domain-containing protein</fullName>
    </recommendedName>
</protein>
<dbReference type="PRINTS" id="PR00467">
    <property type="entry name" value="MAMLPOXGNASE"/>
</dbReference>
<feature type="domain" description="Lipoxygenase" evidence="10">
    <location>
        <begin position="128"/>
        <end position="492"/>
    </location>
</feature>
<dbReference type="PROSITE" id="PS00711">
    <property type="entry name" value="LIPOXYGENASE_1"/>
    <property type="match status" value="1"/>
</dbReference>
<evidence type="ECO:0000256" key="7">
    <source>
        <dbReference type="PIRSR" id="PIRSR601885-2"/>
    </source>
</evidence>
<keyword evidence="4 9" id="KW-0560">Oxidoreductase</keyword>
<keyword evidence="2 6" id="KW-0479">Metal-binding</keyword>
<dbReference type="SUPFAM" id="SSF49723">
    <property type="entry name" value="Lipase/lipooxygenase domain (PLAT/LH2 domain)"/>
    <property type="match status" value="1"/>
</dbReference>
<name>A0AAD7SMG8_9TELE</name>
<gene>
    <name evidence="11" type="ORF">AAFF_G00321510</name>
</gene>
<comment type="cofactor">
    <cofactor evidence="6">
        <name>Fe cation</name>
        <dbReference type="ChEBI" id="CHEBI:24875"/>
    </cofactor>
    <text evidence="6">Binds 1 Fe cation per subunit.</text>
</comment>
<evidence type="ECO:0000313" key="12">
    <source>
        <dbReference type="Proteomes" id="UP001221898"/>
    </source>
</evidence>
<dbReference type="InterPro" id="IPR036226">
    <property type="entry name" value="LipOase_C_sf"/>
</dbReference>
<evidence type="ECO:0000256" key="1">
    <source>
        <dbReference type="ARBA" id="ARBA00009419"/>
    </source>
</evidence>
<dbReference type="InterPro" id="IPR020833">
    <property type="entry name" value="LipOase_Fe_BS"/>
</dbReference>
<feature type="binding site" evidence="7">
    <location>
        <position position="9"/>
    </location>
    <ligand>
        <name>Ca(2+)</name>
        <dbReference type="ChEBI" id="CHEBI:29108"/>
        <label>1</label>
    </ligand>
</feature>
<keyword evidence="7" id="KW-0106">Calcium</keyword>
<keyword evidence="5 6" id="KW-0408">Iron</keyword>
<evidence type="ECO:0000313" key="11">
    <source>
        <dbReference type="EMBL" id="KAJ8405160.1"/>
    </source>
</evidence>
<dbReference type="Gene3D" id="3.10.450.60">
    <property type="match status" value="1"/>
</dbReference>
<dbReference type="PROSITE" id="PS51393">
    <property type="entry name" value="LIPOXYGENASE_3"/>
    <property type="match status" value="1"/>
</dbReference>
<feature type="binding site" evidence="6">
    <location>
        <position position="258"/>
    </location>
    <ligand>
        <name>Fe cation</name>
        <dbReference type="ChEBI" id="CHEBI:24875"/>
        <note>catalytic</note>
    </ligand>
</feature>
<evidence type="ECO:0000256" key="6">
    <source>
        <dbReference type="PIRSR" id="PIRSR601885-1"/>
    </source>
</evidence>
<dbReference type="Proteomes" id="UP001221898">
    <property type="component" value="Unassembled WGS sequence"/>
</dbReference>
<feature type="site" description="Essential for stabilizing binding to COTL1" evidence="8">
    <location>
        <position position="33"/>
    </location>
</feature>
<dbReference type="EMBL" id="JAINUG010000049">
    <property type="protein sequence ID" value="KAJ8405160.1"/>
    <property type="molecule type" value="Genomic_DNA"/>
</dbReference>
<comment type="caution">
    <text evidence="11">The sequence shown here is derived from an EMBL/GenBank/DDBJ whole genome shotgun (WGS) entry which is preliminary data.</text>
</comment>
<dbReference type="PRINTS" id="PR00087">
    <property type="entry name" value="LIPOXYGENASE"/>
</dbReference>
<keyword evidence="12" id="KW-1185">Reference proteome</keyword>
<proteinExistence type="inferred from homology"/>
<accession>A0AAD7SMG8</accession>
<evidence type="ECO:0000256" key="2">
    <source>
        <dbReference type="ARBA" id="ARBA00022723"/>
    </source>
</evidence>
<dbReference type="InterPro" id="IPR001885">
    <property type="entry name" value="LipOase_mml"/>
</dbReference>
<dbReference type="SUPFAM" id="SSF48484">
    <property type="entry name" value="Lipoxigenase"/>
    <property type="match status" value="1"/>
</dbReference>
<dbReference type="Gene3D" id="1.20.245.10">
    <property type="entry name" value="Lipoxygenase-1, Domain 5"/>
    <property type="match status" value="1"/>
</dbReference>
<dbReference type="AlphaFoldDB" id="A0AAD7SMG8"/>
<comment type="similarity">
    <text evidence="1 9">Belongs to the lipoxygenase family.</text>
</comment>
<evidence type="ECO:0000256" key="8">
    <source>
        <dbReference type="PIRSR" id="PIRSR601885-3"/>
    </source>
</evidence>
<dbReference type="Gene3D" id="2.60.60.20">
    <property type="entry name" value="PLAT/LH2 domain"/>
    <property type="match status" value="1"/>
</dbReference>
<evidence type="ECO:0000256" key="3">
    <source>
        <dbReference type="ARBA" id="ARBA00022964"/>
    </source>
</evidence>
<feature type="binding site" evidence="6">
    <location>
        <position position="253"/>
    </location>
    <ligand>
        <name>Fe cation</name>
        <dbReference type="ChEBI" id="CHEBI:24875"/>
        <note>catalytic</note>
    </ligand>
</feature>
<organism evidence="11 12">
    <name type="scientific">Aldrovandia affinis</name>
    <dbReference type="NCBI Taxonomy" id="143900"/>
    <lineage>
        <taxon>Eukaryota</taxon>
        <taxon>Metazoa</taxon>
        <taxon>Chordata</taxon>
        <taxon>Craniata</taxon>
        <taxon>Vertebrata</taxon>
        <taxon>Euteleostomi</taxon>
        <taxon>Actinopterygii</taxon>
        <taxon>Neopterygii</taxon>
        <taxon>Teleostei</taxon>
        <taxon>Notacanthiformes</taxon>
        <taxon>Halosauridae</taxon>
        <taxon>Aldrovandia</taxon>
    </lineage>
</organism>
<sequence>MIITTFGKDDWFCSKVVVKTPEGDTVHFPWYRWLSEREVVAIRADTAKKVFEDQHHLVVYHREKDLQSRKKEYRWDFVMYQQRESWFVHMEGIPQCLKVDNPLDLPAEVCFSFTKTTQFLYTEYIQGHWKEDDFFGYQFLNGVNPMMIRRCSKLPPNFPVTDNMEGNIFLCDYKILEGVPVNVVNGKQQYQAVPLCLLYQNPDGNLLPIAIQLKQQPGELNPIFLPSDSEHDWLLAKIFVRSAEFTAHQLDSHLLRTHLLAEVFTVAMLRNLPMVHPLYKLLISHTRYTLQINYMARLLLIGETGSFTQFAATGGEGVNVILRRAFSSLTYSSLCLPEDITARGLESVPKFYYRDDGLRLWDIINRFVEGMVRHYYPCDGEVQQDSELQSWIGEIFTHGFLEQGNTGIPAAFNTVTEVIRFLTMAIFTGSAQHAAVNSGQYDFGGWMPNNPFSLQHPPPTTKGCSDEHTILQILPDVNVTVQGMSTTWGLSR</sequence>
<dbReference type="Pfam" id="PF00305">
    <property type="entry name" value="Lipoxygenase"/>
    <property type="match status" value="1"/>
</dbReference>
<dbReference type="PANTHER" id="PTHR11771">
    <property type="entry name" value="LIPOXYGENASE"/>
    <property type="match status" value="1"/>
</dbReference>
<dbReference type="InterPro" id="IPR013819">
    <property type="entry name" value="LipOase_C"/>
</dbReference>
<evidence type="ECO:0000256" key="4">
    <source>
        <dbReference type="ARBA" id="ARBA00023002"/>
    </source>
</evidence>
<evidence type="ECO:0000259" key="10">
    <source>
        <dbReference type="PROSITE" id="PS51393"/>
    </source>
</evidence>